<evidence type="ECO:0000256" key="4">
    <source>
        <dbReference type="ARBA" id="ARBA00022723"/>
    </source>
</evidence>
<dbReference type="CDD" id="cd06214">
    <property type="entry name" value="PA_degradation_oxidoreductase_like"/>
    <property type="match status" value="1"/>
</dbReference>
<evidence type="ECO:0000313" key="12">
    <source>
        <dbReference type="Proteomes" id="UP000196320"/>
    </source>
</evidence>
<comment type="cofactor">
    <cofactor evidence="1">
        <name>FAD</name>
        <dbReference type="ChEBI" id="CHEBI:57692"/>
    </cofactor>
</comment>
<feature type="domain" description="FAD-binding FR-type" evidence="10">
    <location>
        <begin position="26"/>
        <end position="135"/>
    </location>
</feature>
<dbReference type="InterPro" id="IPR036010">
    <property type="entry name" value="2Fe-2S_ferredoxin-like_sf"/>
</dbReference>
<keyword evidence="6" id="KW-0560">Oxidoreductase</keyword>
<protein>
    <submittedName>
        <fullName evidence="11">Phenylacetate-CoA oxygenase/reductase, PaaK subunit</fullName>
    </submittedName>
</protein>
<keyword evidence="7" id="KW-0408">Iron</keyword>
<keyword evidence="12" id="KW-1185">Reference proteome</keyword>
<dbReference type="AlphaFoldDB" id="A0A1R4J8D2"/>
<keyword evidence="8" id="KW-0411">Iron-sulfur</keyword>
<dbReference type="SUPFAM" id="SSF54292">
    <property type="entry name" value="2Fe-2S ferredoxin-like"/>
    <property type="match status" value="1"/>
</dbReference>
<dbReference type="InterPro" id="IPR017938">
    <property type="entry name" value="Riboflavin_synthase-like_b-brl"/>
</dbReference>
<dbReference type="PROSITE" id="PS51384">
    <property type="entry name" value="FAD_FR"/>
    <property type="match status" value="1"/>
</dbReference>
<dbReference type="Pfam" id="PF00175">
    <property type="entry name" value="NAD_binding_1"/>
    <property type="match status" value="1"/>
</dbReference>
<dbReference type="NCBIfam" id="TIGR02160">
    <property type="entry name" value="PA_CoA_Oxy5"/>
    <property type="match status" value="1"/>
</dbReference>
<evidence type="ECO:0000256" key="5">
    <source>
        <dbReference type="ARBA" id="ARBA00022827"/>
    </source>
</evidence>
<dbReference type="GO" id="GO:0050660">
    <property type="term" value="F:flavin adenine dinucleotide binding"/>
    <property type="evidence" value="ECO:0007669"/>
    <property type="project" value="TreeGrafter"/>
</dbReference>
<dbReference type="InterPro" id="IPR012675">
    <property type="entry name" value="Beta-grasp_dom_sf"/>
</dbReference>
<dbReference type="CDD" id="cd00207">
    <property type="entry name" value="fer2"/>
    <property type="match status" value="1"/>
</dbReference>
<reference evidence="11 12" key="1">
    <citation type="submission" date="2017-02" db="EMBL/GenBank/DDBJ databases">
        <authorList>
            <person name="Peterson S.W."/>
        </authorList>
    </citation>
    <scope>NUCLEOTIDE SEQUENCE [LARGE SCALE GENOMIC DNA]</scope>
    <source>
        <strain evidence="11 12">B Mb 05.01</strain>
    </source>
</reference>
<dbReference type="RefSeq" id="WP_087130542.1">
    <property type="nucleotide sequence ID" value="NZ_FUKO01000019.1"/>
</dbReference>
<dbReference type="InterPro" id="IPR039261">
    <property type="entry name" value="FNR_nucleotide-bd"/>
</dbReference>
<dbReference type="PANTHER" id="PTHR47354:SF8">
    <property type="entry name" value="1,2-PHENYLACETYL-COA EPOXIDASE, SUBUNIT E"/>
    <property type="match status" value="1"/>
</dbReference>
<dbReference type="SUPFAM" id="SSF52343">
    <property type="entry name" value="Ferredoxin reductase-like, C-terminal NADP-linked domain"/>
    <property type="match status" value="1"/>
</dbReference>
<accession>A0A1R4J8D2</accession>
<dbReference type="Pfam" id="PF00970">
    <property type="entry name" value="FAD_binding_6"/>
    <property type="match status" value="1"/>
</dbReference>
<dbReference type="PROSITE" id="PS00197">
    <property type="entry name" value="2FE2S_FER_1"/>
    <property type="match status" value="1"/>
</dbReference>
<dbReference type="InterPro" id="IPR001433">
    <property type="entry name" value="OxRdtase_FAD/NAD-bd"/>
</dbReference>
<dbReference type="InterPro" id="IPR006058">
    <property type="entry name" value="2Fe2S_fd_BS"/>
</dbReference>
<dbReference type="PANTHER" id="PTHR47354">
    <property type="entry name" value="NADH OXIDOREDUCTASE HCR"/>
    <property type="match status" value="1"/>
</dbReference>
<dbReference type="OrthoDB" id="9796486at2"/>
<dbReference type="InterPro" id="IPR050415">
    <property type="entry name" value="MRET"/>
</dbReference>
<keyword evidence="5" id="KW-0274">FAD</keyword>
<dbReference type="GO" id="GO:0046872">
    <property type="term" value="F:metal ion binding"/>
    <property type="evidence" value="ECO:0007669"/>
    <property type="project" value="UniProtKB-KW"/>
</dbReference>
<dbReference type="Pfam" id="PF00111">
    <property type="entry name" value="Fer2"/>
    <property type="match status" value="1"/>
</dbReference>
<proteinExistence type="predicted"/>
<dbReference type="Proteomes" id="UP000196320">
    <property type="component" value="Unassembled WGS sequence"/>
</dbReference>
<dbReference type="InterPro" id="IPR011884">
    <property type="entry name" value="PaaE"/>
</dbReference>
<dbReference type="Gene3D" id="3.40.50.80">
    <property type="entry name" value="Nucleotide-binding domain of ferredoxin-NADP reductase (FNR) module"/>
    <property type="match status" value="1"/>
</dbReference>
<evidence type="ECO:0000259" key="9">
    <source>
        <dbReference type="PROSITE" id="PS51085"/>
    </source>
</evidence>
<gene>
    <name evidence="11" type="ORF">FM104_05995</name>
</gene>
<dbReference type="PROSITE" id="PS51085">
    <property type="entry name" value="2FE2S_FER_2"/>
    <property type="match status" value="1"/>
</dbReference>
<dbReference type="SUPFAM" id="SSF63380">
    <property type="entry name" value="Riboflavin synthase domain-like"/>
    <property type="match status" value="1"/>
</dbReference>
<evidence type="ECO:0000256" key="6">
    <source>
        <dbReference type="ARBA" id="ARBA00023002"/>
    </source>
</evidence>
<feature type="domain" description="2Fe-2S ferredoxin-type" evidence="9">
    <location>
        <begin position="296"/>
        <end position="387"/>
    </location>
</feature>
<dbReference type="GO" id="GO:0010124">
    <property type="term" value="P:phenylacetate catabolic process"/>
    <property type="evidence" value="ECO:0007669"/>
    <property type="project" value="InterPro"/>
</dbReference>
<keyword evidence="3" id="KW-0001">2Fe-2S</keyword>
<evidence type="ECO:0000256" key="2">
    <source>
        <dbReference type="ARBA" id="ARBA00022630"/>
    </source>
</evidence>
<dbReference type="EMBL" id="FUKO01000019">
    <property type="protein sequence ID" value="SJN28338.1"/>
    <property type="molecule type" value="Genomic_DNA"/>
</dbReference>
<organism evidence="11 12">
    <name type="scientific">Microbacterium esteraromaticum</name>
    <dbReference type="NCBI Taxonomy" id="57043"/>
    <lineage>
        <taxon>Bacteria</taxon>
        <taxon>Bacillati</taxon>
        <taxon>Actinomycetota</taxon>
        <taxon>Actinomycetes</taxon>
        <taxon>Micrococcales</taxon>
        <taxon>Microbacteriaceae</taxon>
        <taxon>Microbacterium</taxon>
    </lineage>
</organism>
<evidence type="ECO:0000256" key="7">
    <source>
        <dbReference type="ARBA" id="ARBA00023004"/>
    </source>
</evidence>
<dbReference type="GO" id="GO:0051537">
    <property type="term" value="F:2 iron, 2 sulfur cluster binding"/>
    <property type="evidence" value="ECO:0007669"/>
    <property type="project" value="UniProtKB-KW"/>
</dbReference>
<evidence type="ECO:0000259" key="10">
    <source>
        <dbReference type="PROSITE" id="PS51384"/>
    </source>
</evidence>
<keyword evidence="4" id="KW-0479">Metal-binding</keyword>
<dbReference type="PRINTS" id="PR00410">
    <property type="entry name" value="PHEHYDRXLASE"/>
</dbReference>
<dbReference type="InterPro" id="IPR008333">
    <property type="entry name" value="Cbr1-like_FAD-bd_dom"/>
</dbReference>
<name>A0A1R4J8D2_9MICO</name>
<evidence type="ECO:0000313" key="11">
    <source>
        <dbReference type="EMBL" id="SJN28338.1"/>
    </source>
</evidence>
<sequence>MGLFRIPTTPAASRKACDVGAIRNRARFHTLTVSNVRPLTRDAVEVSFTVPAALAGDYDYRPGQYVALRVHLNGEEVRRSYSLCRPPTPVGEGRASLSVAVKRDEGGLFSTWAQTELTPGFEIDVMSPQGTFTSGLAELDGAHVAAIAAGSGITPMMSLARDLLTASDTTRFTLLYTNKSTSDVMFLEDLADLKDRYPTRLVLHHVLSREQRTAPLLSGRLDEARLRTILESLILPATVDEWFLCGPFALVDLCREVLTEVGVAQEHVRFELFTTGDEPTERGPRKVEVRQGEKTVRIEINLDGVSSTVESPVDAHESVLNAALRVRPDTPFACSGGVCGTCRARVLEGSVTMTENYALEPDEIERGYVLTCQSHPTSDRIVVDYDV</sequence>
<keyword evidence="2" id="KW-0285">Flavoprotein</keyword>
<dbReference type="Gene3D" id="2.40.30.10">
    <property type="entry name" value="Translation factors"/>
    <property type="match status" value="1"/>
</dbReference>
<dbReference type="Gene3D" id="3.10.20.30">
    <property type="match status" value="1"/>
</dbReference>
<evidence type="ECO:0000256" key="1">
    <source>
        <dbReference type="ARBA" id="ARBA00001974"/>
    </source>
</evidence>
<dbReference type="InterPro" id="IPR001041">
    <property type="entry name" value="2Fe-2S_ferredoxin-type"/>
</dbReference>
<evidence type="ECO:0000256" key="8">
    <source>
        <dbReference type="ARBA" id="ARBA00023014"/>
    </source>
</evidence>
<evidence type="ECO:0000256" key="3">
    <source>
        <dbReference type="ARBA" id="ARBA00022714"/>
    </source>
</evidence>
<dbReference type="GO" id="GO:0016491">
    <property type="term" value="F:oxidoreductase activity"/>
    <property type="evidence" value="ECO:0007669"/>
    <property type="project" value="UniProtKB-KW"/>
</dbReference>
<dbReference type="InterPro" id="IPR017927">
    <property type="entry name" value="FAD-bd_FR_type"/>
</dbReference>